<dbReference type="OMA" id="KMKNYIR"/>
<dbReference type="InterPro" id="IPR003034">
    <property type="entry name" value="SAP_dom"/>
</dbReference>
<feature type="region of interest" description="Disordered" evidence="3">
    <location>
        <begin position="37"/>
        <end position="68"/>
    </location>
</feature>
<organism evidence="6 7">
    <name type="scientific">Plasmodium yoelii</name>
    <dbReference type="NCBI Taxonomy" id="5861"/>
    <lineage>
        <taxon>Eukaryota</taxon>
        <taxon>Sar</taxon>
        <taxon>Alveolata</taxon>
        <taxon>Apicomplexa</taxon>
        <taxon>Aconoidasida</taxon>
        <taxon>Haemosporida</taxon>
        <taxon>Plasmodiidae</taxon>
        <taxon>Plasmodium</taxon>
        <taxon>Plasmodium (Vinckeia)</taxon>
    </lineage>
</organism>
<evidence type="ECO:0000256" key="1">
    <source>
        <dbReference type="ARBA" id="ARBA00022553"/>
    </source>
</evidence>
<dbReference type="EMBL" id="LM993662">
    <property type="protein sequence ID" value="VTZ77330.1"/>
    <property type="molecule type" value="Genomic_DNA"/>
</dbReference>
<dbReference type="Pfam" id="PF02037">
    <property type="entry name" value="SAP"/>
    <property type="match status" value="1"/>
</dbReference>
<accession>A0A078K9A1</accession>
<dbReference type="EMBL" id="LK934636">
    <property type="protein sequence ID" value="CDU17527.1"/>
    <property type="molecule type" value="Genomic_DNA"/>
</dbReference>
<dbReference type="PANTHER" id="PTHR46551:SF1">
    <property type="entry name" value="SAP DOMAIN-CONTAINING RIBONUCLEOPROTEIN"/>
    <property type="match status" value="1"/>
</dbReference>
<evidence type="ECO:0000313" key="8">
    <source>
        <dbReference type="Proteomes" id="UP000072904"/>
    </source>
</evidence>
<dbReference type="InterPro" id="IPR052240">
    <property type="entry name" value="SAP_domain_ribonucleoprotein"/>
</dbReference>
<feature type="region of interest" description="Disordered" evidence="3">
    <location>
        <begin position="92"/>
        <end position="115"/>
    </location>
</feature>
<dbReference type="GeneID" id="3800563"/>
<dbReference type="GO" id="GO:0016973">
    <property type="term" value="P:poly(A)+ mRNA export from nucleus"/>
    <property type="evidence" value="ECO:0007669"/>
    <property type="project" value="TreeGrafter"/>
</dbReference>
<reference evidence="6" key="2">
    <citation type="submission" date="2014-05" db="EMBL/GenBank/DDBJ databases">
        <authorList>
            <person name="Aslett M.A."/>
            <person name="De Silva N."/>
        </authorList>
    </citation>
    <scope>NUCLEOTIDE SEQUENCE</scope>
    <source>
        <strain evidence="6">17X</strain>
    </source>
</reference>
<dbReference type="Gene3D" id="1.10.720.30">
    <property type="entry name" value="SAP domain"/>
    <property type="match status" value="1"/>
</dbReference>
<dbReference type="VEuPathDB" id="PlasmoDB:Py17XNL_000802032"/>
<dbReference type="VEuPathDB" id="PlasmoDB:PYYM_0816500"/>
<reference evidence="5" key="3">
    <citation type="submission" date="2014-05" db="EMBL/GenBank/DDBJ databases">
        <authorList>
            <person name="Aslett A.Martin."/>
            <person name="De Silva Nishadi"/>
        </authorList>
    </citation>
    <scope>NUCLEOTIDE SEQUENCE</scope>
    <source>
        <strain evidence="5">YM</strain>
    </source>
</reference>
<dbReference type="AlphaFoldDB" id="A0A078K9A1"/>
<name>A0A078K9A1_PLAYE</name>
<dbReference type="SMART" id="SM00513">
    <property type="entry name" value="SAP"/>
    <property type="match status" value="1"/>
</dbReference>
<gene>
    <name evidence="6" type="ORF">PY17X_0816800</name>
    <name evidence="5" type="ORF">PYYM_0816500</name>
</gene>
<comment type="similarity">
    <text evidence="2">Belongs to the SAP domain-containing ribonucleoprotein family.</text>
</comment>
<protein>
    <submittedName>
        <fullName evidence="6">SAP domain-containing protein, putative</fullName>
    </submittedName>
</protein>
<evidence type="ECO:0000313" key="5">
    <source>
        <dbReference type="EMBL" id="CDU17527.1"/>
    </source>
</evidence>
<dbReference type="PROSITE" id="PS50800">
    <property type="entry name" value="SAP"/>
    <property type="match status" value="1"/>
</dbReference>
<dbReference type="Proteomes" id="UP000072904">
    <property type="component" value="Chromosome 8"/>
</dbReference>
<feature type="domain" description="SAP" evidence="4">
    <location>
        <begin position="3"/>
        <end position="37"/>
    </location>
</feature>
<proteinExistence type="inferred from homology"/>
<sequence>MNYQNLKCSELKDLLAKKGLPSHGKKNELLERLLKHEQEGGDGSNSNAIDDNVDSKDSGKNKKNISVNTKEEYNKGGLSKMTNYFKNILSSNNTSTDGSKYYENNNSKNNMNGNENKNNTYEEKKKVIPQITFSESNLSTQNTLQKNIISRTEDNLHLSEEKKREMRRKRFGTDSVSTPAALESRAKRFCIVTKQMEEENKKKRAERFGLNGGNLNDIEMKKKRAERFGVINDHDKLKARALRFGITQ</sequence>
<keyword evidence="1" id="KW-0597">Phosphoprotein</keyword>
<evidence type="ECO:0000259" key="4">
    <source>
        <dbReference type="PROSITE" id="PS50800"/>
    </source>
</evidence>
<dbReference type="KEGG" id="pyo:PY17X_0816800"/>
<dbReference type="GO" id="GO:0005634">
    <property type="term" value="C:nucleus"/>
    <property type="evidence" value="ECO:0007669"/>
    <property type="project" value="TreeGrafter"/>
</dbReference>
<dbReference type="RefSeq" id="XP_022811946.1">
    <property type="nucleotide sequence ID" value="XM_022955704.1"/>
</dbReference>
<reference evidence="6" key="4">
    <citation type="submission" date="2019-05" db="EMBL/GenBank/DDBJ databases">
        <authorList>
            <consortium name="Pathogen Informatics"/>
        </authorList>
    </citation>
    <scope>NUCLEOTIDE SEQUENCE</scope>
    <source>
        <strain evidence="6">17X</strain>
    </source>
</reference>
<dbReference type="OrthoDB" id="445357at2759"/>
<evidence type="ECO:0000256" key="2">
    <source>
        <dbReference type="ARBA" id="ARBA00046328"/>
    </source>
</evidence>
<dbReference type="VEuPathDB" id="PlasmoDB:PY17X_0816800"/>
<dbReference type="PANTHER" id="PTHR46551">
    <property type="entry name" value="SAP DOMAIN-CONTAINING RIBONUCLEOPROTEIN"/>
    <property type="match status" value="1"/>
</dbReference>
<feature type="compositionally biased region" description="Low complexity" evidence="3">
    <location>
        <begin position="101"/>
        <end position="115"/>
    </location>
</feature>
<dbReference type="InterPro" id="IPR036361">
    <property type="entry name" value="SAP_dom_sf"/>
</dbReference>
<evidence type="ECO:0000313" key="7">
    <source>
        <dbReference type="Proteomes" id="UP000072874"/>
    </source>
</evidence>
<dbReference type="SUPFAM" id="SSF68906">
    <property type="entry name" value="SAP domain"/>
    <property type="match status" value="1"/>
</dbReference>
<evidence type="ECO:0000313" key="6">
    <source>
        <dbReference type="EMBL" id="VTZ77330.1"/>
    </source>
</evidence>
<reference evidence="7 8" key="1">
    <citation type="journal article" date="2014" name="BMC Biol.">
        <title>A comprehensive evaluation of rodent malaria parasite genomes and gene expression.</title>
        <authorList>
            <person name="Otto T.D."/>
            <person name="Bohme U."/>
            <person name="Jackson A.P."/>
            <person name="Hunt M."/>
            <person name="Franke-Fayard B."/>
            <person name="Hoeijmakers W.A."/>
            <person name="Religa A.A."/>
            <person name="Robertson L."/>
            <person name="Sanders M."/>
            <person name="Ogun S.A."/>
            <person name="Cunningham D."/>
            <person name="Erhart A."/>
            <person name="Billker O."/>
            <person name="Khan S.M."/>
            <person name="Stunnenberg H.G."/>
            <person name="Langhorne J."/>
            <person name="Holder A.A."/>
            <person name="Waters A.P."/>
            <person name="Newbold C.I."/>
            <person name="Pain A."/>
            <person name="Berriman M."/>
            <person name="Janse C.J."/>
        </authorList>
    </citation>
    <scope>NUCLEOTIDE SEQUENCE [LARGE SCALE GENOMIC DNA]</scope>
    <source>
        <strain evidence="6 7">17X</strain>
        <strain evidence="5 8">YM</strain>
    </source>
</reference>
<dbReference type="Proteomes" id="UP000072874">
    <property type="component" value="Chromosome 8"/>
</dbReference>
<evidence type="ECO:0000256" key="3">
    <source>
        <dbReference type="SAM" id="MobiDB-lite"/>
    </source>
</evidence>